<dbReference type="SUPFAM" id="SSF56024">
    <property type="entry name" value="Phospholipase D/nuclease"/>
    <property type="match status" value="1"/>
</dbReference>
<dbReference type="Proteomes" id="UP000164653">
    <property type="component" value="Segment"/>
</dbReference>
<accession>G3EI95</accession>
<dbReference type="OrthoDB" id="2725at10239"/>
<name>G3EI95_9POXV</name>
<dbReference type="PANTHER" id="PTHR10185:SF16">
    <property type="entry name" value="5'-3' EXONUCLEASE PLD3"/>
    <property type="match status" value="1"/>
</dbReference>
<protein>
    <submittedName>
        <fullName evidence="1">Truncated nick-joining enzyme</fullName>
    </submittedName>
</protein>
<sequence>MVTDKTAYIGTSNWTGNYFTDICGVSINITPTDGGPGIRKQLEDIFIRDWNYQYSYELYDTSPTKRCKLLCNKHYDVNDYQEVSQPEKDIPEYNIK</sequence>
<gene>
    <name evidence="1" type="ORF">YKV017c</name>
</gene>
<reference evidence="1 2" key="1">
    <citation type="journal article" date="2011" name="J. Virol.">
        <title>The genome of yoka poxvirus.</title>
        <authorList>
            <person name="Zhao G."/>
            <person name="Droit L."/>
            <person name="Tesh R.B."/>
            <person name="Popov V.L."/>
            <person name="Little N.S."/>
            <person name="Upton C."/>
            <person name="Virgin H.W."/>
            <person name="Wang D."/>
        </authorList>
    </citation>
    <scope>NUCLEOTIDE SEQUENCE [LARGE SCALE GENOMIC DNA]</scope>
    <source>
        <strain evidence="1">DakArB 4268</strain>
    </source>
</reference>
<dbReference type="InterPro" id="IPR050874">
    <property type="entry name" value="Diverse_PLD-related"/>
</dbReference>
<dbReference type="KEGG" id="vg:11107160"/>
<dbReference type="RefSeq" id="YP_004821370.1">
    <property type="nucleotide sequence ID" value="NC_015960.1"/>
</dbReference>
<dbReference type="EMBL" id="HQ849551">
    <property type="protein sequence ID" value="AEN03606.1"/>
    <property type="molecule type" value="Genomic_DNA"/>
</dbReference>
<proteinExistence type="predicted"/>
<evidence type="ECO:0000313" key="1">
    <source>
        <dbReference type="EMBL" id="AEN03606.1"/>
    </source>
</evidence>
<dbReference type="PANTHER" id="PTHR10185">
    <property type="entry name" value="PHOSPHOLIPASE D - RELATED"/>
    <property type="match status" value="1"/>
</dbReference>
<keyword evidence="2" id="KW-1185">Reference proteome</keyword>
<evidence type="ECO:0000313" key="2">
    <source>
        <dbReference type="Proteomes" id="UP000164653"/>
    </source>
</evidence>
<organism evidence="1 2">
    <name type="scientific">Yokapox virus</name>
    <dbReference type="NCBI Taxonomy" id="1076255"/>
    <lineage>
        <taxon>Viruses</taxon>
        <taxon>Varidnaviria</taxon>
        <taxon>Bamfordvirae</taxon>
        <taxon>Nucleocytoviricota</taxon>
        <taxon>Pokkesviricetes</taxon>
        <taxon>Chitovirales</taxon>
        <taxon>Poxviridae</taxon>
        <taxon>Chordopoxvirinae</taxon>
        <taxon>Centapoxvirus</taxon>
        <taxon>Centapoxvirus yokapox</taxon>
    </lineage>
</organism>
<dbReference type="GeneID" id="11107160"/>